<dbReference type="Gene3D" id="3.30.1330.60">
    <property type="entry name" value="OmpA-like domain"/>
    <property type="match status" value="1"/>
</dbReference>
<dbReference type="PROSITE" id="PS51123">
    <property type="entry name" value="OMPA_2"/>
    <property type="match status" value="1"/>
</dbReference>
<evidence type="ECO:0000256" key="6">
    <source>
        <dbReference type="SAM" id="SignalP"/>
    </source>
</evidence>
<evidence type="ECO:0000256" key="4">
    <source>
        <dbReference type="PROSITE-ProRule" id="PRU00473"/>
    </source>
</evidence>
<dbReference type="InterPro" id="IPR036737">
    <property type="entry name" value="OmpA-like_sf"/>
</dbReference>
<dbReference type="AlphaFoldDB" id="A0A1M6BLZ1"/>
<evidence type="ECO:0000313" key="8">
    <source>
        <dbReference type="EMBL" id="SHI49686.1"/>
    </source>
</evidence>
<feature type="domain" description="OmpA-like" evidence="7">
    <location>
        <begin position="111"/>
        <end position="228"/>
    </location>
</feature>
<dbReference type="Pfam" id="PF00691">
    <property type="entry name" value="OmpA"/>
    <property type="match status" value="1"/>
</dbReference>
<dbReference type="OrthoDB" id="7170686at2"/>
<evidence type="ECO:0000259" key="7">
    <source>
        <dbReference type="PROSITE" id="PS51123"/>
    </source>
</evidence>
<dbReference type="PRINTS" id="PR01021">
    <property type="entry name" value="OMPADOMAIN"/>
</dbReference>
<accession>A0A1M6BLZ1</accession>
<keyword evidence="6" id="KW-0732">Signal</keyword>
<keyword evidence="3" id="KW-0998">Cell outer membrane</keyword>
<dbReference type="EMBL" id="FQZQ01000001">
    <property type="protein sequence ID" value="SHI49686.1"/>
    <property type="molecule type" value="Genomic_DNA"/>
</dbReference>
<protein>
    <submittedName>
        <fullName evidence="8">OmpA family protein</fullName>
    </submittedName>
</protein>
<feature type="chain" id="PRO_5012680475" evidence="6">
    <location>
        <begin position="20"/>
        <end position="228"/>
    </location>
</feature>
<evidence type="ECO:0000256" key="3">
    <source>
        <dbReference type="ARBA" id="ARBA00023237"/>
    </source>
</evidence>
<gene>
    <name evidence="8" type="ORF">SAMN05444000_101270</name>
</gene>
<feature type="signal peptide" evidence="6">
    <location>
        <begin position="1"/>
        <end position="19"/>
    </location>
</feature>
<proteinExistence type="predicted"/>
<dbReference type="STRING" id="1470563.SAMN05444000_101270"/>
<name>A0A1M6BLZ1_9RHOB</name>
<dbReference type="InterPro" id="IPR050330">
    <property type="entry name" value="Bact_OuterMem_StrucFunc"/>
</dbReference>
<keyword evidence="9" id="KW-1185">Reference proteome</keyword>
<dbReference type="Proteomes" id="UP000183982">
    <property type="component" value="Unassembled WGS sequence"/>
</dbReference>
<reference evidence="9" key="1">
    <citation type="submission" date="2016-11" db="EMBL/GenBank/DDBJ databases">
        <authorList>
            <person name="Varghese N."/>
            <person name="Submissions S."/>
        </authorList>
    </citation>
    <scope>NUCLEOTIDE SEQUENCE [LARGE SCALE GENOMIC DNA]</scope>
    <source>
        <strain evidence="9">DSM 100564</strain>
    </source>
</reference>
<dbReference type="PANTHER" id="PTHR30329">
    <property type="entry name" value="STATOR ELEMENT OF FLAGELLAR MOTOR COMPLEX"/>
    <property type="match status" value="1"/>
</dbReference>
<dbReference type="GO" id="GO:0009279">
    <property type="term" value="C:cell outer membrane"/>
    <property type="evidence" value="ECO:0007669"/>
    <property type="project" value="UniProtKB-SubCell"/>
</dbReference>
<evidence type="ECO:0000256" key="2">
    <source>
        <dbReference type="ARBA" id="ARBA00023136"/>
    </source>
</evidence>
<sequence>MRKFVTTLFLGGLSTAVQAQSTIEMDEFDLVPNASSTVVATPSVQTGAASEMETCLLDPSKCANSEFKSGTDFTMDDVVNLQLVKHDKTKPEDNISGETVPETMVSSSQPSTQALPTIDIEILFDSGSDRFRADQEAKLRDLALVLSSERFKGYRFLFLGHTDAKGAEDLNWTLSQRRAESVAQVVRLFTGLSTYEVLASGLGETRLKTPSDPHAGVNRRVQLVLLPQ</sequence>
<dbReference type="SUPFAM" id="SSF103088">
    <property type="entry name" value="OmpA-like"/>
    <property type="match status" value="1"/>
</dbReference>
<dbReference type="InterPro" id="IPR006665">
    <property type="entry name" value="OmpA-like"/>
</dbReference>
<dbReference type="CDD" id="cd07185">
    <property type="entry name" value="OmpA_C-like"/>
    <property type="match status" value="1"/>
</dbReference>
<dbReference type="PANTHER" id="PTHR30329:SF21">
    <property type="entry name" value="LIPOPROTEIN YIAD-RELATED"/>
    <property type="match status" value="1"/>
</dbReference>
<evidence type="ECO:0000256" key="5">
    <source>
        <dbReference type="SAM" id="MobiDB-lite"/>
    </source>
</evidence>
<dbReference type="InterPro" id="IPR006664">
    <property type="entry name" value="OMP_bac"/>
</dbReference>
<keyword evidence="2 4" id="KW-0472">Membrane</keyword>
<dbReference type="RefSeq" id="WP_073248593.1">
    <property type="nucleotide sequence ID" value="NZ_FQZQ01000001.1"/>
</dbReference>
<organism evidence="8 9">
    <name type="scientific">Shimia gijangensis</name>
    <dbReference type="NCBI Taxonomy" id="1470563"/>
    <lineage>
        <taxon>Bacteria</taxon>
        <taxon>Pseudomonadati</taxon>
        <taxon>Pseudomonadota</taxon>
        <taxon>Alphaproteobacteria</taxon>
        <taxon>Rhodobacterales</taxon>
        <taxon>Roseobacteraceae</taxon>
    </lineage>
</organism>
<evidence type="ECO:0000256" key="1">
    <source>
        <dbReference type="ARBA" id="ARBA00004442"/>
    </source>
</evidence>
<comment type="subcellular location">
    <subcellularLocation>
        <location evidence="1">Cell outer membrane</location>
    </subcellularLocation>
</comment>
<evidence type="ECO:0000313" key="9">
    <source>
        <dbReference type="Proteomes" id="UP000183982"/>
    </source>
</evidence>
<feature type="region of interest" description="Disordered" evidence="5">
    <location>
        <begin position="90"/>
        <end position="111"/>
    </location>
</feature>